<evidence type="ECO:0000256" key="1">
    <source>
        <dbReference type="ARBA" id="ARBA00002841"/>
    </source>
</evidence>
<keyword evidence="6 10" id="KW-0592">Phosphate transport</keyword>
<dbReference type="AlphaFoldDB" id="A0A2K2FRR7"/>
<gene>
    <name evidence="13" type="ORF">CDQ84_00210</name>
</gene>
<dbReference type="SUPFAM" id="SSF53850">
    <property type="entry name" value="Periplasmic binding protein-like II"/>
    <property type="match status" value="1"/>
</dbReference>
<feature type="domain" description="PBP" evidence="12">
    <location>
        <begin position="61"/>
        <end position="291"/>
    </location>
</feature>
<dbReference type="PROSITE" id="PS51257">
    <property type="entry name" value="PROKAR_LIPOPROTEIN"/>
    <property type="match status" value="1"/>
</dbReference>
<dbReference type="GO" id="GO:0006817">
    <property type="term" value="P:phosphate ion transport"/>
    <property type="evidence" value="ECO:0007669"/>
    <property type="project" value="UniProtKB-UniRule"/>
</dbReference>
<comment type="function">
    <text evidence="10">Involved in the system for phosphate transport across the cytoplasmic membrane.</text>
</comment>
<evidence type="ECO:0000256" key="8">
    <source>
        <dbReference type="ARBA" id="ARBA00023139"/>
    </source>
</evidence>
<dbReference type="PANTHER" id="PTHR30570:SF1">
    <property type="entry name" value="PHOSPHATE-BINDING PROTEIN PSTS"/>
    <property type="match status" value="1"/>
</dbReference>
<dbReference type="GO" id="GO:0042301">
    <property type="term" value="F:phosphate ion binding"/>
    <property type="evidence" value="ECO:0007669"/>
    <property type="project" value="UniProtKB-UniRule"/>
</dbReference>
<dbReference type="EMBL" id="NIOJ01000001">
    <property type="protein sequence ID" value="PNU01469.1"/>
    <property type="molecule type" value="Genomic_DNA"/>
</dbReference>
<keyword evidence="8 10" id="KW-0564">Palmitate</keyword>
<keyword evidence="9 10" id="KW-0449">Lipoprotein</keyword>
<comment type="subunit">
    <text evidence="4 10">The complex is composed of two ATP-binding proteins (PstB), two transmembrane proteins (PstC and PstA) and a solute-binding protein (PstS).</text>
</comment>
<evidence type="ECO:0000256" key="9">
    <source>
        <dbReference type="ARBA" id="ARBA00023288"/>
    </source>
</evidence>
<reference evidence="13 14" key="1">
    <citation type="submission" date="2017-06" db="EMBL/GenBank/DDBJ databases">
        <title>Investigating the central metabolism of Clostridium thermosuccinogenes.</title>
        <authorList>
            <person name="Koendjbiharie J.G."/>
            <person name="van Kranenburg R."/>
        </authorList>
    </citation>
    <scope>NUCLEOTIDE SEQUENCE [LARGE SCALE GENOMIC DNA]</scope>
    <source>
        <strain evidence="13 14">DSM 5806</strain>
    </source>
</reference>
<keyword evidence="7 10" id="KW-0732">Signal</keyword>
<keyword evidence="10" id="KW-0472">Membrane</keyword>
<dbReference type="InterPro" id="IPR050811">
    <property type="entry name" value="Phosphate_ABC_transporter"/>
</dbReference>
<sequence length="304" mass="31984">MKKLQKSFILMFTLIIAASLIFAACNSQNSKDNGSGTTASDNIGTDSATSTGTGANTGTKSSLKGNILIAGSTSVEPIARELAEAFMDKNPDVQIDIQGGGSTAGVQAAIEKTADIGNSSRNLKEEEKSADLTQTTIALDGVAVVINPANTVTDLKKEDIVKIYKKEITNWKELGGTDKEIVVISREAGSGTKDCFDSALGLKEEEVKADIIANGTGVVQANVSSNEAAIGYMSLGSVDETVKKVTVDGVEANAENVKNGTYSISRPFLMLTNGQMKDVVKAFIDFILSDEGQDIVSKEFIPVK</sequence>
<evidence type="ECO:0000256" key="5">
    <source>
        <dbReference type="ARBA" id="ARBA00022448"/>
    </source>
</evidence>
<feature type="compositionally biased region" description="Low complexity" evidence="11">
    <location>
        <begin position="44"/>
        <end position="58"/>
    </location>
</feature>
<evidence type="ECO:0000313" key="13">
    <source>
        <dbReference type="EMBL" id="PNU01469.1"/>
    </source>
</evidence>
<dbReference type="CDD" id="cd13653">
    <property type="entry name" value="PBP2_phosphate_like_1"/>
    <property type="match status" value="1"/>
</dbReference>
<dbReference type="PANTHER" id="PTHR30570">
    <property type="entry name" value="PERIPLASMIC PHOSPHATE BINDING COMPONENT OF PHOSPHATE ABC TRANSPORTER"/>
    <property type="match status" value="1"/>
</dbReference>
<feature type="chain" id="PRO_5027146896" description="Phosphate-binding protein" evidence="10">
    <location>
        <begin position="24"/>
        <end position="304"/>
    </location>
</feature>
<feature type="region of interest" description="Disordered" evidence="11">
    <location>
        <begin position="31"/>
        <end position="58"/>
    </location>
</feature>
<comment type="function">
    <text evidence="1">Part of the ABC transporter complex PstSACB involved in phosphate import.</text>
</comment>
<evidence type="ECO:0000256" key="3">
    <source>
        <dbReference type="ARBA" id="ARBA00008725"/>
    </source>
</evidence>
<evidence type="ECO:0000313" key="14">
    <source>
        <dbReference type="Proteomes" id="UP000236151"/>
    </source>
</evidence>
<keyword evidence="14" id="KW-1185">Reference proteome</keyword>
<name>A0A2K2FRR7_9CLOT</name>
<dbReference type="Proteomes" id="UP000236151">
    <property type="component" value="Unassembled WGS sequence"/>
</dbReference>
<dbReference type="NCBIfam" id="TIGR02136">
    <property type="entry name" value="ptsS_2"/>
    <property type="match status" value="1"/>
</dbReference>
<feature type="compositionally biased region" description="Polar residues" evidence="11">
    <location>
        <begin position="31"/>
        <end position="43"/>
    </location>
</feature>
<evidence type="ECO:0000256" key="2">
    <source>
        <dbReference type="ARBA" id="ARBA00004193"/>
    </source>
</evidence>
<evidence type="ECO:0000259" key="12">
    <source>
        <dbReference type="Pfam" id="PF12849"/>
    </source>
</evidence>
<evidence type="ECO:0000256" key="4">
    <source>
        <dbReference type="ARBA" id="ARBA00011529"/>
    </source>
</evidence>
<dbReference type="RefSeq" id="WP_103079698.1">
    <property type="nucleotide sequence ID" value="NZ_CP021850.1"/>
</dbReference>
<evidence type="ECO:0000256" key="10">
    <source>
        <dbReference type="RuleBase" id="RU367119"/>
    </source>
</evidence>
<comment type="caution">
    <text evidence="13">The sequence shown here is derived from an EMBL/GenBank/DDBJ whole genome shotgun (WGS) entry which is preliminary data.</text>
</comment>
<comment type="similarity">
    <text evidence="3 10">Belongs to the PstS family.</text>
</comment>
<dbReference type="KEGG" id="cthd:CDO33_16200"/>
<organism evidence="13 14">
    <name type="scientific">Clostridium thermosuccinogenes</name>
    <dbReference type="NCBI Taxonomy" id="84032"/>
    <lineage>
        <taxon>Bacteria</taxon>
        <taxon>Bacillati</taxon>
        <taxon>Bacillota</taxon>
        <taxon>Clostridia</taxon>
        <taxon>Eubacteriales</taxon>
        <taxon>Clostridiaceae</taxon>
        <taxon>Clostridium</taxon>
    </lineage>
</organism>
<dbReference type="OrthoDB" id="9790048at2"/>
<comment type="subcellular location">
    <subcellularLocation>
        <location evidence="2 10">Cell membrane</location>
        <topology evidence="2 10">Lipid-anchor</topology>
    </subcellularLocation>
</comment>
<feature type="signal peptide" evidence="10">
    <location>
        <begin position="1"/>
        <end position="23"/>
    </location>
</feature>
<dbReference type="InterPro" id="IPR011862">
    <property type="entry name" value="Phos-bd"/>
</dbReference>
<dbReference type="Gene3D" id="3.40.190.10">
    <property type="entry name" value="Periplasmic binding protein-like II"/>
    <property type="match status" value="2"/>
</dbReference>
<dbReference type="InterPro" id="IPR024370">
    <property type="entry name" value="PBP_domain"/>
</dbReference>
<proteinExistence type="inferred from homology"/>
<accession>A0A2K2FRR7</accession>
<keyword evidence="10" id="KW-1003">Cell membrane</keyword>
<protein>
    <recommendedName>
        <fullName evidence="10">Phosphate-binding protein</fullName>
    </recommendedName>
</protein>
<evidence type="ECO:0000256" key="6">
    <source>
        <dbReference type="ARBA" id="ARBA00022592"/>
    </source>
</evidence>
<dbReference type="GO" id="GO:0005886">
    <property type="term" value="C:plasma membrane"/>
    <property type="evidence" value="ECO:0007669"/>
    <property type="project" value="UniProtKB-SubCell"/>
</dbReference>
<keyword evidence="5 10" id="KW-0813">Transport</keyword>
<evidence type="ECO:0000256" key="11">
    <source>
        <dbReference type="SAM" id="MobiDB-lite"/>
    </source>
</evidence>
<evidence type="ECO:0000256" key="7">
    <source>
        <dbReference type="ARBA" id="ARBA00022729"/>
    </source>
</evidence>
<dbReference type="Pfam" id="PF12849">
    <property type="entry name" value="PBP_like_2"/>
    <property type="match status" value="1"/>
</dbReference>